<name>X6M7B9_RETFI</name>
<comment type="caution">
    <text evidence="2">The sequence shown here is derived from an EMBL/GenBank/DDBJ whole genome shotgun (WGS) entry which is preliminary data.</text>
</comment>
<sequence>MSNKKEKENENEDVQEKTENTNSVPSFWQRFVNFQKNKPQNEHEPKSSVNQKIDCQQEEEKSCVPWKNAGEFECIIAIDFGTDGTAMGIYIKEENAVRLITDWNSSGQSDNKEAVHKTKSALLLHKSHQVKAFGNEAWKQFCYFISI</sequence>
<organism evidence="2 3">
    <name type="scientific">Reticulomyxa filosa</name>
    <dbReference type="NCBI Taxonomy" id="46433"/>
    <lineage>
        <taxon>Eukaryota</taxon>
        <taxon>Sar</taxon>
        <taxon>Rhizaria</taxon>
        <taxon>Retaria</taxon>
        <taxon>Foraminifera</taxon>
        <taxon>Monothalamids</taxon>
        <taxon>Reticulomyxidae</taxon>
        <taxon>Reticulomyxa</taxon>
    </lineage>
</organism>
<keyword evidence="3" id="KW-1185">Reference proteome</keyword>
<accession>X6M7B9</accession>
<dbReference type="AlphaFoldDB" id="X6M7B9"/>
<feature type="compositionally biased region" description="Basic and acidic residues" evidence="1">
    <location>
        <begin position="1"/>
        <end position="19"/>
    </location>
</feature>
<gene>
    <name evidence="2" type="ORF">RFI_27513</name>
</gene>
<dbReference type="Proteomes" id="UP000023152">
    <property type="component" value="Unassembled WGS sequence"/>
</dbReference>
<evidence type="ECO:0000256" key="1">
    <source>
        <dbReference type="SAM" id="MobiDB-lite"/>
    </source>
</evidence>
<proteinExistence type="predicted"/>
<evidence type="ECO:0000313" key="2">
    <source>
        <dbReference type="EMBL" id="ETO09863.1"/>
    </source>
</evidence>
<reference evidence="2 3" key="1">
    <citation type="journal article" date="2013" name="Curr. Biol.">
        <title>The Genome of the Foraminiferan Reticulomyxa filosa.</title>
        <authorList>
            <person name="Glockner G."/>
            <person name="Hulsmann N."/>
            <person name="Schleicher M."/>
            <person name="Noegel A.A."/>
            <person name="Eichinger L."/>
            <person name="Gallinger C."/>
            <person name="Pawlowski J."/>
            <person name="Sierra R."/>
            <person name="Euteneuer U."/>
            <person name="Pillet L."/>
            <person name="Moustafa A."/>
            <person name="Platzer M."/>
            <person name="Groth M."/>
            <person name="Szafranski K."/>
            <person name="Schliwa M."/>
        </authorList>
    </citation>
    <scope>NUCLEOTIDE SEQUENCE [LARGE SCALE GENOMIC DNA]</scope>
</reference>
<dbReference type="EMBL" id="ASPP01023853">
    <property type="protein sequence ID" value="ETO09863.1"/>
    <property type="molecule type" value="Genomic_DNA"/>
</dbReference>
<feature type="region of interest" description="Disordered" evidence="1">
    <location>
        <begin position="1"/>
        <end position="54"/>
    </location>
</feature>
<dbReference type="OrthoDB" id="2963168at2759"/>
<feature type="compositionally biased region" description="Polar residues" evidence="1">
    <location>
        <begin position="20"/>
        <end position="38"/>
    </location>
</feature>
<protein>
    <submittedName>
        <fullName evidence="2">Uncharacterized protein</fullName>
    </submittedName>
</protein>
<evidence type="ECO:0000313" key="3">
    <source>
        <dbReference type="Proteomes" id="UP000023152"/>
    </source>
</evidence>